<dbReference type="EMBL" id="CABVIK010000027">
    <property type="protein sequence ID" value="VVP58896.1"/>
    <property type="molecule type" value="Genomic_DNA"/>
</dbReference>
<proteinExistence type="predicted"/>
<evidence type="ECO:0000313" key="4">
    <source>
        <dbReference type="EMBL" id="VVP58896.1"/>
    </source>
</evidence>
<dbReference type="Gene3D" id="2.40.50.230">
    <property type="entry name" value="Gp5 N-terminal domain"/>
    <property type="match status" value="1"/>
</dbReference>
<dbReference type="InterPro" id="IPR037026">
    <property type="entry name" value="Vgr_OB-fold_dom_sf"/>
</dbReference>
<gene>
    <name evidence="4" type="ORF">PS870_05937</name>
</gene>
<evidence type="ECO:0008006" key="6">
    <source>
        <dbReference type="Google" id="ProtNLM"/>
    </source>
</evidence>
<dbReference type="InterPro" id="IPR018769">
    <property type="entry name" value="VgrG2_DUF2345"/>
</dbReference>
<evidence type="ECO:0000259" key="3">
    <source>
        <dbReference type="Pfam" id="PF13296"/>
    </source>
</evidence>
<feature type="domain" description="Gp5/Type VI secretion system Vgr protein OB-fold" evidence="1">
    <location>
        <begin position="91"/>
        <end position="143"/>
    </location>
</feature>
<dbReference type="InterPro" id="IPR006533">
    <property type="entry name" value="T6SS_Vgr_RhsGE"/>
</dbReference>
<dbReference type="InterPro" id="IPR006531">
    <property type="entry name" value="Gp5/Vgr_OB"/>
</dbReference>
<dbReference type="Proteomes" id="UP000349468">
    <property type="component" value="Unassembled WGS sequence"/>
</dbReference>
<dbReference type="SUPFAM" id="SSF69255">
    <property type="entry name" value="gp5 N-terminal domain-like"/>
    <property type="match status" value="1"/>
</dbReference>
<reference evidence="4 5" key="1">
    <citation type="submission" date="2019-09" db="EMBL/GenBank/DDBJ databases">
        <authorList>
            <person name="Chandra G."/>
            <person name="Truman W A."/>
        </authorList>
    </citation>
    <scope>NUCLEOTIDE SEQUENCE [LARGE SCALE GENOMIC DNA]</scope>
    <source>
        <strain evidence="4">PS870</strain>
    </source>
</reference>
<dbReference type="Pfam" id="PF13296">
    <property type="entry name" value="T6SS_Vgr"/>
    <property type="match status" value="1"/>
</dbReference>
<evidence type="ECO:0000313" key="5">
    <source>
        <dbReference type="Proteomes" id="UP000349468"/>
    </source>
</evidence>
<accession>A0A5E7Q9T0</accession>
<dbReference type="SUPFAM" id="SSF69279">
    <property type="entry name" value="Phage tail proteins"/>
    <property type="match status" value="1"/>
</dbReference>
<dbReference type="AlphaFoldDB" id="A0A5E7Q9T0"/>
<feature type="domain" description="DUF2345" evidence="2">
    <location>
        <begin position="284"/>
        <end position="422"/>
    </location>
</feature>
<dbReference type="NCBIfam" id="TIGR01646">
    <property type="entry name" value="vgr_GE"/>
    <property type="match status" value="1"/>
</dbReference>
<dbReference type="InterPro" id="IPR028244">
    <property type="entry name" value="T6SS_Rhs_Vgr_dom"/>
</dbReference>
<organism evidence="4 5">
    <name type="scientific">Pseudomonas fluorescens</name>
    <dbReference type="NCBI Taxonomy" id="294"/>
    <lineage>
        <taxon>Bacteria</taxon>
        <taxon>Pseudomonadati</taxon>
        <taxon>Pseudomonadota</taxon>
        <taxon>Gammaproteobacteria</taxon>
        <taxon>Pseudomonadales</taxon>
        <taxon>Pseudomonadaceae</taxon>
        <taxon>Pseudomonas</taxon>
    </lineage>
</organism>
<evidence type="ECO:0000259" key="1">
    <source>
        <dbReference type="Pfam" id="PF04717"/>
    </source>
</evidence>
<evidence type="ECO:0000259" key="2">
    <source>
        <dbReference type="Pfam" id="PF10106"/>
    </source>
</evidence>
<dbReference type="Pfam" id="PF10106">
    <property type="entry name" value="DUF2345"/>
    <property type="match status" value="1"/>
</dbReference>
<protein>
    <recommendedName>
        <fullName evidence="6">Type IV secretion protein Rhs</fullName>
    </recommendedName>
</protein>
<feature type="domain" description="Putative type VI secretion system Rhs element associated Vgr" evidence="3">
    <location>
        <begin position="163"/>
        <end position="264"/>
    </location>
</feature>
<name>A0A5E7Q9T0_PSEFL</name>
<dbReference type="Pfam" id="PF04717">
    <property type="entry name" value="Phage_base_V"/>
    <property type="match status" value="1"/>
</dbReference>
<sequence>MLTISGGAPQAFIPRSVITHVTTHGARGRHFEVSFQAIPYSETVCFRPPLATKPQIAGTVPARVTSPQAHDPYGHIDIEGRYKVNFLFDRDTWKPGQESLWLRLARPYAGDTHGLHLPLIPGTEVAVAFEQGDPDRPYIAHALHDSQRPDHVTLRNYKRNVLRTPANNKLRMDDTRGQEHVKLSTEHSGKSQLNLGHIVDAEKRKRGEGFELRTDGWGAIRAGKGLFISADKQPKAQGETLNMSEALAQLEEALQRVQGLARNAAAAGALEADGAVPEHLKVALGQLKEAGFLVSAPAGMALATAEHLQLTAGKTLSAVSNNTDFSVVKRFAVAAGQSIGLFAQKLGLTFIANQGVVSVQAQNDRMELLARQGLDISSTEDEIRITAKKKITLNAGSNYITIDPYRIEIGSPGEVEIKSPHFDYIQTAGRLKTPLSPLASPLSDTPNSLALNFYDAAAQPMAGVLYVLTFDNGQVLQGTLDEYGRALHSQVPDMPARVQYQLPEPGPDHPWLSFGLLEQQAAQSCY</sequence>